<dbReference type="EC" id="2.3.1.39" evidence="1"/>
<comment type="catalytic activity">
    <reaction evidence="4">
        <text>holo-[ACP] + malonyl-CoA = malonyl-[ACP] + CoA</text>
        <dbReference type="Rhea" id="RHEA:41792"/>
        <dbReference type="Rhea" id="RHEA-COMP:9623"/>
        <dbReference type="Rhea" id="RHEA-COMP:9685"/>
        <dbReference type="ChEBI" id="CHEBI:57287"/>
        <dbReference type="ChEBI" id="CHEBI:57384"/>
        <dbReference type="ChEBI" id="CHEBI:64479"/>
        <dbReference type="ChEBI" id="CHEBI:78449"/>
        <dbReference type="EC" id="2.3.1.39"/>
    </reaction>
</comment>
<reference evidence="7" key="2">
    <citation type="submission" date="2020-09" db="EMBL/GenBank/DDBJ databases">
        <authorList>
            <person name="Sun Q."/>
            <person name="Ohkuma M."/>
        </authorList>
    </citation>
    <scope>NUCLEOTIDE SEQUENCE</scope>
    <source>
        <strain evidence="7">JCM 4784</strain>
    </source>
</reference>
<dbReference type="PANTHER" id="PTHR42681:SF1">
    <property type="entry name" value="MALONYL-COA-ACYL CARRIER PROTEIN TRANSACYLASE, MITOCHONDRIAL"/>
    <property type="match status" value="1"/>
</dbReference>
<dbReference type="EMBL" id="BNBT01000228">
    <property type="protein sequence ID" value="GHE97539.1"/>
    <property type="molecule type" value="Genomic_DNA"/>
</dbReference>
<evidence type="ECO:0000313" key="7">
    <source>
        <dbReference type="EMBL" id="GHE97539.1"/>
    </source>
</evidence>
<dbReference type="Proteomes" id="UP000608024">
    <property type="component" value="Unassembled WGS sequence"/>
</dbReference>
<dbReference type="AlphaFoldDB" id="A0A919ABL6"/>
<evidence type="ECO:0000313" key="8">
    <source>
        <dbReference type="Proteomes" id="UP000608024"/>
    </source>
</evidence>
<feature type="compositionally biased region" description="Low complexity" evidence="5">
    <location>
        <begin position="306"/>
        <end position="328"/>
    </location>
</feature>
<dbReference type="InterPro" id="IPR049416">
    <property type="entry name" value="VinK-like_small"/>
</dbReference>
<accession>A0A919ABL6</accession>
<comment type="caution">
    <text evidence="7">The sequence shown here is derived from an EMBL/GenBank/DDBJ whole genome shotgun (WGS) entry which is preliminary data.</text>
</comment>
<dbReference type="GO" id="GO:0006633">
    <property type="term" value="P:fatty acid biosynthetic process"/>
    <property type="evidence" value="ECO:0007669"/>
    <property type="project" value="TreeGrafter"/>
</dbReference>
<keyword evidence="3" id="KW-0012">Acyltransferase</keyword>
<evidence type="ECO:0000256" key="4">
    <source>
        <dbReference type="ARBA" id="ARBA00048462"/>
    </source>
</evidence>
<evidence type="ECO:0000256" key="2">
    <source>
        <dbReference type="ARBA" id="ARBA00022679"/>
    </source>
</evidence>
<evidence type="ECO:0000256" key="3">
    <source>
        <dbReference type="ARBA" id="ARBA00023315"/>
    </source>
</evidence>
<dbReference type="GO" id="GO:0004314">
    <property type="term" value="F:[acyl-carrier-protein] S-malonyltransferase activity"/>
    <property type="evidence" value="ECO:0007669"/>
    <property type="project" value="UniProtKB-EC"/>
</dbReference>
<dbReference type="InterPro" id="IPR050858">
    <property type="entry name" value="Mal-CoA-ACP_Trans/PKS_FabD"/>
</dbReference>
<evidence type="ECO:0000256" key="5">
    <source>
        <dbReference type="SAM" id="MobiDB-lite"/>
    </source>
</evidence>
<dbReference type="InterPro" id="IPR001227">
    <property type="entry name" value="Ac_transferase_dom_sf"/>
</dbReference>
<feature type="region of interest" description="Disordered" evidence="5">
    <location>
        <begin position="305"/>
        <end position="334"/>
    </location>
</feature>
<feature type="domain" description="Malonyl-CoA-[acyl-carrier-protein] transacylase small" evidence="6">
    <location>
        <begin position="138"/>
        <end position="198"/>
    </location>
</feature>
<dbReference type="PANTHER" id="PTHR42681">
    <property type="entry name" value="MALONYL-COA-ACYL CARRIER PROTEIN TRANSACYLASE, MITOCHONDRIAL"/>
    <property type="match status" value="1"/>
</dbReference>
<keyword evidence="8" id="KW-1185">Reference proteome</keyword>
<evidence type="ECO:0000259" key="6">
    <source>
        <dbReference type="Pfam" id="PF21124"/>
    </source>
</evidence>
<dbReference type="RefSeq" id="WP_190140472.1">
    <property type="nucleotide sequence ID" value="NZ_BNBT01000228.1"/>
</dbReference>
<sequence length="334" mass="36703">MTTDQARSAVVFPGMGPARFTDVGKFMMIDPFVRKRLAAADEALGRSVLDGFRAQGEDFGEFAQVAFFINSVALADRAVETGGLRPDHCVGFSFGQKAATAFSGALPFPEAVRLTYELALCEQRFFQEQYQDLVTLTITRVPEPALTEVLAELTERGEFHEVSGLLDEGMHMITLREPVLESFQRRISAVGGYSLYSMKPPAHCRILTGLRARAEEEVIGEADLTDPELPLVADHDGSLVTTADGLRALLLDTFDHPVRWHPVVDTLRAQGVTTVHVTGPDRLLHRLDVTTRHFDVVALGPEQALRPAARPARATSRPARTASRPARTSSRKEQ</sequence>
<gene>
    <name evidence="7" type="ORF">GCM10018785_72520</name>
</gene>
<organism evidence="7 8">
    <name type="scientific">Streptomyces longispororuber</name>
    <dbReference type="NCBI Taxonomy" id="68230"/>
    <lineage>
        <taxon>Bacteria</taxon>
        <taxon>Bacillati</taxon>
        <taxon>Actinomycetota</taxon>
        <taxon>Actinomycetes</taxon>
        <taxon>Kitasatosporales</taxon>
        <taxon>Streptomycetaceae</taxon>
        <taxon>Streptomyces</taxon>
    </lineage>
</organism>
<dbReference type="SUPFAM" id="SSF52151">
    <property type="entry name" value="FabD/lysophospholipase-like"/>
    <property type="match status" value="1"/>
</dbReference>
<dbReference type="Pfam" id="PF21124">
    <property type="entry name" value="VinK_C"/>
    <property type="match status" value="1"/>
</dbReference>
<dbReference type="Gene3D" id="3.40.366.10">
    <property type="entry name" value="Malonyl-Coenzyme A Acyl Carrier Protein, domain 2"/>
    <property type="match status" value="1"/>
</dbReference>
<protein>
    <recommendedName>
        <fullName evidence="1">[acyl-carrier-protein] S-malonyltransferase</fullName>
        <ecNumber evidence="1">2.3.1.39</ecNumber>
    </recommendedName>
</protein>
<reference evidence="7" key="1">
    <citation type="journal article" date="2014" name="Int. J. Syst. Evol. Microbiol.">
        <title>Complete genome sequence of Corynebacterium casei LMG S-19264T (=DSM 44701T), isolated from a smear-ripened cheese.</title>
        <authorList>
            <consortium name="US DOE Joint Genome Institute (JGI-PGF)"/>
            <person name="Walter F."/>
            <person name="Albersmeier A."/>
            <person name="Kalinowski J."/>
            <person name="Ruckert C."/>
        </authorList>
    </citation>
    <scope>NUCLEOTIDE SEQUENCE</scope>
    <source>
        <strain evidence="7">JCM 4784</strain>
    </source>
</reference>
<keyword evidence="2" id="KW-0808">Transferase</keyword>
<name>A0A919ABL6_9ACTN</name>
<dbReference type="InterPro" id="IPR016035">
    <property type="entry name" value="Acyl_Trfase/lysoPLipase"/>
</dbReference>
<evidence type="ECO:0000256" key="1">
    <source>
        <dbReference type="ARBA" id="ARBA00013258"/>
    </source>
</evidence>
<proteinExistence type="predicted"/>